<evidence type="ECO:0000256" key="1">
    <source>
        <dbReference type="SAM" id="MobiDB-lite"/>
    </source>
</evidence>
<name>A0A0E3Z525_9GAMM</name>
<dbReference type="AlphaFoldDB" id="A0A0E3Z525"/>
<evidence type="ECO:0000313" key="2">
    <source>
        <dbReference type="EMBL" id="AKC88284.1"/>
    </source>
</evidence>
<organism evidence="2 3">
    <name type="scientific">Pseudoxanthomonas suwonensis</name>
    <dbReference type="NCBI Taxonomy" id="314722"/>
    <lineage>
        <taxon>Bacteria</taxon>
        <taxon>Pseudomonadati</taxon>
        <taxon>Pseudomonadota</taxon>
        <taxon>Gammaproteobacteria</taxon>
        <taxon>Lysobacterales</taxon>
        <taxon>Lysobacteraceae</taxon>
        <taxon>Pseudoxanthomonas</taxon>
    </lineage>
</organism>
<protein>
    <recommendedName>
        <fullName evidence="4">Fap amyloid fibril minor component</fullName>
    </recommendedName>
</protein>
<dbReference type="PATRIC" id="fig|314722.6.peg.1716"/>
<dbReference type="KEGG" id="psuw:WQ53_08000"/>
<dbReference type="Proteomes" id="UP000033067">
    <property type="component" value="Chromosome"/>
</dbReference>
<sequence length="202" mass="20111">MAAIACAAALASGRARAGDDYAEMIGYLAQTRIDDRVLAGSSGAIAVNMAAGDLNQQSNLRALAVGDFASVQVGVRQARSDDVYDTPLAASATIGGSALAGASGIASINQASGSGNAEYNAVALLLAQQGIRETPDSLLSSSVSASAERQPAPDPAGRTASRNVAVEATALRGFEGVLQLNQIAGSANETGNVLTLSLPPGP</sequence>
<proteinExistence type="predicted"/>
<dbReference type="EMBL" id="CP011144">
    <property type="protein sequence ID" value="AKC88284.1"/>
    <property type="molecule type" value="Genomic_DNA"/>
</dbReference>
<keyword evidence="3" id="KW-1185">Reference proteome</keyword>
<evidence type="ECO:0008006" key="4">
    <source>
        <dbReference type="Google" id="ProtNLM"/>
    </source>
</evidence>
<feature type="compositionally biased region" description="Low complexity" evidence="1">
    <location>
        <begin position="137"/>
        <end position="147"/>
    </location>
</feature>
<feature type="region of interest" description="Disordered" evidence="1">
    <location>
        <begin position="137"/>
        <end position="161"/>
    </location>
</feature>
<gene>
    <name evidence="2" type="ORF">WQ53_08000</name>
</gene>
<evidence type="ECO:0000313" key="3">
    <source>
        <dbReference type="Proteomes" id="UP000033067"/>
    </source>
</evidence>
<accession>A0A0E3Z525</accession>
<reference evidence="2 3" key="1">
    <citation type="journal article" date="2015" name="Genome Announc.">
        <title>Complete Genome Sequence of Pseudoxanthomonas suwonensis Strain J1, a Cellulose-Degrading Bacterium Isolated from Leaf- and Wood-Enriched Soil.</title>
        <authorList>
            <person name="Hou L."/>
            <person name="Jiang J."/>
            <person name="Xu Z."/>
            <person name="Zhou Y."/>
            <person name="Leung F.C."/>
        </authorList>
    </citation>
    <scope>NUCLEOTIDE SEQUENCE [LARGE SCALE GENOMIC DNA]</scope>
    <source>
        <strain evidence="2 3">J1</strain>
    </source>
</reference>